<organism evidence="2 3">
    <name type="scientific">Arthrobacter hankyongi</name>
    <dbReference type="NCBI Taxonomy" id="2904801"/>
    <lineage>
        <taxon>Bacteria</taxon>
        <taxon>Bacillati</taxon>
        <taxon>Actinomycetota</taxon>
        <taxon>Actinomycetes</taxon>
        <taxon>Micrococcales</taxon>
        <taxon>Micrococcaceae</taxon>
        <taxon>Arthrobacter</taxon>
    </lineage>
</organism>
<dbReference type="EMBL" id="JAKLTQ010000001">
    <property type="protein sequence ID" value="MCG2620787.1"/>
    <property type="molecule type" value="Genomic_DNA"/>
</dbReference>
<evidence type="ECO:0000256" key="1">
    <source>
        <dbReference type="SAM" id="Phobius"/>
    </source>
</evidence>
<feature type="transmembrane region" description="Helical" evidence="1">
    <location>
        <begin position="107"/>
        <end position="129"/>
    </location>
</feature>
<accession>A0ABS9L267</accession>
<keyword evidence="1" id="KW-0472">Membrane</keyword>
<reference evidence="2" key="1">
    <citation type="submission" date="2022-01" db="EMBL/GenBank/DDBJ databases">
        <authorList>
            <person name="Jo J.-H."/>
            <person name="Im W.-T."/>
        </authorList>
    </citation>
    <scope>NUCLEOTIDE SEQUENCE</scope>
    <source>
        <strain evidence="2">I2-34</strain>
    </source>
</reference>
<feature type="transmembrane region" description="Helical" evidence="1">
    <location>
        <begin position="15"/>
        <end position="38"/>
    </location>
</feature>
<feature type="transmembrane region" description="Helical" evidence="1">
    <location>
        <begin position="62"/>
        <end position="87"/>
    </location>
</feature>
<feature type="transmembrane region" description="Helical" evidence="1">
    <location>
        <begin position="172"/>
        <end position="191"/>
    </location>
</feature>
<evidence type="ECO:0008006" key="4">
    <source>
        <dbReference type="Google" id="ProtNLM"/>
    </source>
</evidence>
<gene>
    <name evidence="2" type="ORF">LVY72_02540</name>
</gene>
<proteinExistence type="predicted"/>
<sequence>MQEVIEEERPRRGRVLAVVSAIGPPITLSTALLIYFGWVRADAQARAMGLDVTLFGYTTQDLILFSLSHLFIPLVFALVAGLIWLTLDRWLLRRIHDPATRGTVHRYTLVAVVAGVLVAAVMLLLELSAAGDGPLFGPYVMAGGVLLAAWAVRLRRLARSVPEQRPPVEQRAAEAALVFGLVSLLMFWGAADHAQAVGQSLAASLEQRVATLPHAELYSVKPLGIGGPAVREVRLGSAASPLYRYDGLRLLEVSGGRFFFLHDGWTVRNGVVVVLPDDNSVRIEFGR</sequence>
<keyword evidence="3" id="KW-1185">Reference proteome</keyword>
<name>A0ABS9L267_9MICC</name>
<dbReference type="RefSeq" id="WP_237817872.1">
    <property type="nucleotide sequence ID" value="NZ_JAKLTQ010000001.1"/>
</dbReference>
<feature type="transmembrane region" description="Helical" evidence="1">
    <location>
        <begin position="135"/>
        <end position="152"/>
    </location>
</feature>
<keyword evidence="1" id="KW-1133">Transmembrane helix</keyword>
<evidence type="ECO:0000313" key="3">
    <source>
        <dbReference type="Proteomes" id="UP001165368"/>
    </source>
</evidence>
<comment type="caution">
    <text evidence="2">The sequence shown here is derived from an EMBL/GenBank/DDBJ whole genome shotgun (WGS) entry which is preliminary data.</text>
</comment>
<evidence type="ECO:0000313" key="2">
    <source>
        <dbReference type="EMBL" id="MCG2620787.1"/>
    </source>
</evidence>
<dbReference type="Proteomes" id="UP001165368">
    <property type="component" value="Unassembled WGS sequence"/>
</dbReference>
<protein>
    <recommendedName>
        <fullName evidence="4">DUF5671 domain-containing protein</fullName>
    </recommendedName>
</protein>
<keyword evidence="1" id="KW-0812">Transmembrane</keyword>